<evidence type="ECO:0000313" key="2">
    <source>
        <dbReference type="Proteomes" id="UP000016960"/>
    </source>
</evidence>
<keyword evidence="2" id="KW-1185">Reference proteome</keyword>
<gene>
    <name evidence="1" type="ORF">KR51_00017040</name>
</gene>
<comment type="caution">
    <text evidence="1">The sequence shown here is derived from an EMBL/GenBank/DDBJ whole genome shotgun (WGS) entry which is preliminary data.</text>
</comment>
<organism evidence="1 2">
    <name type="scientific">Rubidibacter lacunae KORDI 51-2</name>
    <dbReference type="NCBI Taxonomy" id="582515"/>
    <lineage>
        <taxon>Bacteria</taxon>
        <taxon>Bacillati</taxon>
        <taxon>Cyanobacteriota</taxon>
        <taxon>Cyanophyceae</taxon>
        <taxon>Oscillatoriophycideae</taxon>
        <taxon>Chroococcales</taxon>
        <taxon>Aphanothecaceae</taxon>
        <taxon>Rubidibacter</taxon>
    </lineage>
</organism>
<dbReference type="Proteomes" id="UP000016960">
    <property type="component" value="Unassembled WGS sequence"/>
</dbReference>
<dbReference type="InParanoid" id="U5DM76"/>
<evidence type="ECO:0000313" key="1">
    <source>
        <dbReference type="EMBL" id="ERN41684.1"/>
    </source>
</evidence>
<reference evidence="1 2" key="1">
    <citation type="submission" date="2013-05" db="EMBL/GenBank/DDBJ databases">
        <title>Draft genome sequence of Rubidibacter lacunae KORDI 51-2.</title>
        <authorList>
            <person name="Choi D.H."/>
            <person name="Noh J.H."/>
            <person name="Kwon K.-K."/>
            <person name="Lee J.-H."/>
            <person name="Ryu J.-Y."/>
        </authorList>
    </citation>
    <scope>NUCLEOTIDE SEQUENCE [LARGE SCALE GENOMIC DNA]</scope>
    <source>
        <strain evidence="1 2">KORDI 51-2</strain>
    </source>
</reference>
<dbReference type="AlphaFoldDB" id="U5DM76"/>
<evidence type="ECO:0008006" key="3">
    <source>
        <dbReference type="Google" id="ProtNLM"/>
    </source>
</evidence>
<dbReference type="eggNOG" id="COG3385">
    <property type="taxonomic scope" value="Bacteria"/>
</dbReference>
<dbReference type="EMBL" id="ASSJ01000043">
    <property type="protein sequence ID" value="ERN41684.1"/>
    <property type="molecule type" value="Genomic_DNA"/>
</dbReference>
<proteinExistence type="predicted"/>
<sequence>MTASEIAQITLRRLRRSEMNVEREKIGCSGRCKVQHLARTDIQSLSRSQTVQVASWVTVGKRSDRSHPQQAIALQCDRRAQFVRSRSLAVGSQASVGGVPNRKFPLLFQTWMQSDRDPGQSQLDIVGLAAKHPAQHQQVSGVCRHQRQNPVLRAGRACDERWNIKVFHREVKPVFDIERDRYRKNRSQHNPIAFALLVRVLFLEIAYRTGQTVDRLKQGLLKDFLLELLKRPSTALAVASVPK</sequence>
<protein>
    <recommendedName>
        <fullName evidence="3">Transposase DDE domain protein</fullName>
    </recommendedName>
</protein>
<accession>U5DM76</accession>
<name>U5DM76_9CHRO</name>